<dbReference type="AlphaFoldDB" id="A0A2P6MUT3"/>
<comment type="caution">
    <text evidence="1">The sequence shown here is derived from an EMBL/GenBank/DDBJ whole genome shotgun (WGS) entry which is preliminary data.</text>
</comment>
<evidence type="ECO:0000313" key="2">
    <source>
        <dbReference type="Proteomes" id="UP000241769"/>
    </source>
</evidence>
<gene>
    <name evidence="1" type="ORF">PROFUN_15476</name>
</gene>
<sequence>MDIFEAKLPKLDEIYIELNAGHVISIVPTSHKDHIKCGISDRSWHCLNFVQLDTNWSFKG</sequence>
<reference evidence="1 2" key="1">
    <citation type="journal article" date="2018" name="Genome Biol. Evol.">
        <title>Multiple Roots of Fruiting Body Formation in Amoebozoa.</title>
        <authorList>
            <person name="Hillmann F."/>
            <person name="Forbes G."/>
            <person name="Novohradska S."/>
            <person name="Ferling I."/>
            <person name="Riege K."/>
            <person name="Groth M."/>
            <person name="Westermann M."/>
            <person name="Marz M."/>
            <person name="Spaller T."/>
            <person name="Winckler T."/>
            <person name="Schaap P."/>
            <person name="Glockner G."/>
        </authorList>
    </citation>
    <scope>NUCLEOTIDE SEQUENCE [LARGE SCALE GENOMIC DNA]</scope>
    <source>
        <strain evidence="1 2">Jena</strain>
    </source>
</reference>
<name>A0A2P6MUT3_9EUKA</name>
<dbReference type="InParanoid" id="A0A2P6MUT3"/>
<dbReference type="Proteomes" id="UP000241769">
    <property type="component" value="Unassembled WGS sequence"/>
</dbReference>
<protein>
    <submittedName>
        <fullName evidence="1">Uncharacterized protein</fullName>
    </submittedName>
</protein>
<proteinExistence type="predicted"/>
<accession>A0A2P6MUT3</accession>
<evidence type="ECO:0000313" key="1">
    <source>
        <dbReference type="EMBL" id="PRP75406.1"/>
    </source>
</evidence>
<organism evidence="1 2">
    <name type="scientific">Planoprotostelium fungivorum</name>
    <dbReference type="NCBI Taxonomy" id="1890364"/>
    <lineage>
        <taxon>Eukaryota</taxon>
        <taxon>Amoebozoa</taxon>
        <taxon>Evosea</taxon>
        <taxon>Variosea</taxon>
        <taxon>Cavosteliida</taxon>
        <taxon>Cavosteliaceae</taxon>
        <taxon>Planoprotostelium</taxon>
    </lineage>
</organism>
<dbReference type="EMBL" id="MDYQ01000388">
    <property type="protein sequence ID" value="PRP75406.1"/>
    <property type="molecule type" value="Genomic_DNA"/>
</dbReference>
<keyword evidence="2" id="KW-1185">Reference proteome</keyword>